<name>A0A1T1HE73_OCELI</name>
<gene>
    <name evidence="2" type="ORF">BTA35_0201040</name>
</gene>
<keyword evidence="1" id="KW-0472">Membrane</keyword>
<evidence type="ECO:0000313" key="2">
    <source>
        <dbReference type="EMBL" id="OOV88161.1"/>
    </source>
</evidence>
<feature type="transmembrane region" description="Helical" evidence="1">
    <location>
        <begin position="239"/>
        <end position="260"/>
    </location>
</feature>
<dbReference type="RefSeq" id="WP_077242573.1">
    <property type="nucleotide sequence ID" value="NZ_FXTS01000001.1"/>
</dbReference>
<evidence type="ECO:0000256" key="1">
    <source>
        <dbReference type="SAM" id="Phobius"/>
    </source>
</evidence>
<feature type="transmembrane region" description="Helical" evidence="1">
    <location>
        <begin position="272"/>
        <end position="290"/>
    </location>
</feature>
<proteinExistence type="predicted"/>
<keyword evidence="1" id="KW-1133">Transmembrane helix</keyword>
<dbReference type="Proteomes" id="UP000190064">
    <property type="component" value="Unassembled WGS sequence"/>
</dbReference>
<evidence type="ECO:0000313" key="3">
    <source>
        <dbReference type="Proteomes" id="UP000190064"/>
    </source>
</evidence>
<protein>
    <submittedName>
        <fullName evidence="2">Uncharacterized protein</fullName>
    </submittedName>
</protein>
<accession>A0A1T1HE73</accession>
<keyword evidence="1" id="KW-0812">Transmembrane</keyword>
<dbReference type="EMBL" id="MTSD02000001">
    <property type="protein sequence ID" value="OOV88161.1"/>
    <property type="molecule type" value="Genomic_DNA"/>
</dbReference>
<reference evidence="2" key="1">
    <citation type="submission" date="2017-02" db="EMBL/GenBank/DDBJ databases">
        <title>Draft Genome Sequence of the Salt Water Bacterium Oceanospirillum linum ATCC 11336.</title>
        <authorList>
            <person name="Trachtenberg A.M."/>
            <person name="Carney J.G."/>
            <person name="Linnane J.D."/>
            <person name="Rheaume B.A."/>
            <person name="Pitts N.L."/>
            <person name="Mykles D.L."/>
            <person name="Maclea K.S."/>
        </authorList>
    </citation>
    <scope>NUCLEOTIDE SEQUENCE [LARGE SCALE GENOMIC DNA]</scope>
    <source>
        <strain evidence="2">ATCC 11336</strain>
    </source>
</reference>
<keyword evidence="3" id="KW-1185">Reference proteome</keyword>
<organism evidence="2 3">
    <name type="scientific">Oceanospirillum linum</name>
    <dbReference type="NCBI Taxonomy" id="966"/>
    <lineage>
        <taxon>Bacteria</taxon>
        <taxon>Pseudomonadati</taxon>
        <taxon>Pseudomonadota</taxon>
        <taxon>Gammaproteobacteria</taxon>
        <taxon>Oceanospirillales</taxon>
        <taxon>Oceanospirillaceae</taxon>
        <taxon>Oceanospirillum</taxon>
    </lineage>
</organism>
<dbReference type="AlphaFoldDB" id="A0A1T1HE73"/>
<comment type="caution">
    <text evidence="2">The sequence shown here is derived from an EMBL/GenBank/DDBJ whole genome shotgun (WGS) entry which is preliminary data.</text>
</comment>
<sequence length="381" mass="42718">METESPSNTLDRVDQIARQADKYVTDLKNFLKGKKVTAKVQELMNTFDARYSDYINALESGADYDRVTKSASHLSVYLSAISNGLKNSSSADDNLREMTSRLSSLSKSLKECIEDREVTFSGSDRKEIEDNSKRSLPDTQVLRKNIEILQGQLQDSEDRHEKRQLTLSKRLEDIQSSIDTIEEDVQSRLEAVDALYSGAKEELEKKQKGVDDLLGTISASVIAGDYDTSATSEKKMADWLRAGSLGCMVIIAVIVGLSLYETTTDAFKWENSLFRLVFTFLLTIPAAYLARESAKHRQQQYAHLQTSLDLKAITPYLASLPIEEQHRLKSEIANRLFAPKDYSSDANDAYPINSQEILMKLLDKLEFKSSSRGDAGTDKHG</sequence>